<dbReference type="GO" id="GO:0005737">
    <property type="term" value="C:cytoplasm"/>
    <property type="evidence" value="ECO:0007669"/>
    <property type="project" value="TreeGrafter"/>
</dbReference>
<organism evidence="3 4">
    <name type="scientific">Microctonus aethiopoides</name>
    <dbReference type="NCBI Taxonomy" id="144406"/>
    <lineage>
        <taxon>Eukaryota</taxon>
        <taxon>Metazoa</taxon>
        <taxon>Ecdysozoa</taxon>
        <taxon>Arthropoda</taxon>
        <taxon>Hexapoda</taxon>
        <taxon>Insecta</taxon>
        <taxon>Pterygota</taxon>
        <taxon>Neoptera</taxon>
        <taxon>Endopterygota</taxon>
        <taxon>Hymenoptera</taxon>
        <taxon>Apocrita</taxon>
        <taxon>Ichneumonoidea</taxon>
        <taxon>Braconidae</taxon>
        <taxon>Euphorinae</taxon>
        <taxon>Microctonus</taxon>
    </lineage>
</organism>
<dbReference type="EMBL" id="JAQQBS010001424">
    <property type="protein sequence ID" value="KAK0158953.1"/>
    <property type="molecule type" value="Genomic_DNA"/>
</dbReference>
<comment type="caution">
    <text evidence="3">The sequence shown here is derived from an EMBL/GenBank/DDBJ whole genome shotgun (WGS) entry which is preliminary data.</text>
</comment>
<keyword evidence="4" id="KW-1185">Reference proteome</keyword>
<dbReference type="GO" id="GO:0052717">
    <property type="term" value="F:tRNA-specific adenosine-34 deaminase activity"/>
    <property type="evidence" value="ECO:0007669"/>
    <property type="project" value="TreeGrafter"/>
</dbReference>
<dbReference type="SUPFAM" id="SSF53927">
    <property type="entry name" value="Cytidine deaminase-like"/>
    <property type="match status" value="1"/>
</dbReference>
<gene>
    <name evidence="3" type="ORF">PV328_009887</name>
</gene>
<dbReference type="GO" id="GO:0005634">
    <property type="term" value="C:nucleus"/>
    <property type="evidence" value="ECO:0007669"/>
    <property type="project" value="TreeGrafter"/>
</dbReference>
<dbReference type="AlphaFoldDB" id="A0AA39F143"/>
<evidence type="ECO:0000256" key="2">
    <source>
        <dbReference type="ARBA" id="ARBA00038160"/>
    </source>
</evidence>
<dbReference type="PANTHER" id="PTHR11079">
    <property type="entry name" value="CYTOSINE DEAMINASE FAMILY MEMBER"/>
    <property type="match status" value="1"/>
</dbReference>
<proteinExistence type="inferred from homology"/>
<evidence type="ECO:0008006" key="5">
    <source>
        <dbReference type="Google" id="ProtNLM"/>
    </source>
</evidence>
<dbReference type="Gene3D" id="3.40.140.10">
    <property type="entry name" value="Cytidine Deaminase, domain 2"/>
    <property type="match status" value="1"/>
</dbReference>
<protein>
    <recommendedName>
        <fullName evidence="5">Cytidine deaminase-like protein</fullName>
    </recommendedName>
</protein>
<dbReference type="GO" id="GO:0008033">
    <property type="term" value="P:tRNA processing"/>
    <property type="evidence" value="ECO:0007669"/>
    <property type="project" value="UniProtKB-KW"/>
</dbReference>
<dbReference type="InterPro" id="IPR016193">
    <property type="entry name" value="Cytidine_deaminase-like"/>
</dbReference>
<accession>A0AA39F143</accession>
<evidence type="ECO:0000256" key="1">
    <source>
        <dbReference type="ARBA" id="ARBA00022694"/>
    </source>
</evidence>
<name>A0AA39F143_9HYME</name>
<evidence type="ECO:0000313" key="3">
    <source>
        <dbReference type="EMBL" id="KAK0158953.1"/>
    </source>
</evidence>
<reference evidence="3" key="2">
    <citation type="submission" date="2023-03" db="EMBL/GenBank/DDBJ databases">
        <authorList>
            <person name="Inwood S.N."/>
            <person name="Skelly J.G."/>
            <person name="Guhlin J."/>
            <person name="Harrop T.W.R."/>
            <person name="Goldson S.G."/>
            <person name="Dearden P.K."/>
        </authorList>
    </citation>
    <scope>NUCLEOTIDE SEQUENCE</scope>
    <source>
        <strain evidence="3">Irish</strain>
        <tissue evidence="3">Whole body</tissue>
    </source>
</reference>
<dbReference type="Proteomes" id="UP001168990">
    <property type="component" value="Unassembled WGS sequence"/>
</dbReference>
<keyword evidence="1" id="KW-0819">tRNA processing</keyword>
<comment type="similarity">
    <text evidence="2">Belongs to the cytidine and deoxycytidylate deaminase family. ADAT3 subfamily.</text>
</comment>
<reference evidence="3" key="1">
    <citation type="journal article" date="2023" name="bioRxiv">
        <title>Scaffold-level genome assemblies of two parasitoid biocontrol wasps reveal the parthenogenesis mechanism and an associated novel virus.</title>
        <authorList>
            <person name="Inwood S."/>
            <person name="Skelly J."/>
            <person name="Guhlin J."/>
            <person name="Harrop T."/>
            <person name="Goldson S."/>
            <person name="Dearden P."/>
        </authorList>
    </citation>
    <scope>NUCLEOTIDE SEQUENCE</scope>
    <source>
        <strain evidence="3">Irish</strain>
        <tissue evidence="3">Whole body</tissue>
    </source>
</reference>
<dbReference type="PANTHER" id="PTHR11079:SF156">
    <property type="entry name" value="INACTIVE TRNA-SPECIFIC ADENOSINE DEAMINASE-LIKE PROTEIN 3-RELATED"/>
    <property type="match status" value="1"/>
</dbReference>
<evidence type="ECO:0000313" key="4">
    <source>
        <dbReference type="Proteomes" id="UP001168990"/>
    </source>
</evidence>
<sequence length="394" mass="44326">MTSLESKIKKSRLNNDGNIIITDSFECRVSPRPIVADEFIVDVPLRDAYIGILRNKKDTATVIKSLTAILPGFCHLKRCTNSQLLLAFVGNSIEKSNDNINLAFSSESELKDFLNDKKFNLQLLKDDFLIVSVPEIPPRTKSQAKRASDIWPVNFHPDISIELILSGNYFNSVQLNIIDACMKVCIEASRLEAFTNNHCNGSAVILNPNDNGISRIISIASCRINEHPMWHAAMLAVDLVAKSRGGGAWKFEFPFQTASHDTNECHKRKFHSIPPLCYPSSLNNMCIPEFSTNAIGNSKSKHDNDNDNENNCPYLCTNYWVFLMEEPCPMCAMALLHSRVAMIFYGIPNKSRGILGSKALLHTMPGLNHRYKVWTNVLAYNSQRTEMKIDQRGQ</sequence>